<dbReference type="AlphaFoldDB" id="K0QYU7"/>
<accession>K0QYU7</accession>
<dbReference type="InterPro" id="IPR016181">
    <property type="entry name" value="Acyl_CoA_acyltransferase"/>
</dbReference>
<dbReference type="PANTHER" id="PTHR13600:SF21">
    <property type="entry name" value="LEUCINE CARBOXYL METHYLTRANSFERASE 1"/>
    <property type="match status" value="1"/>
</dbReference>
<dbReference type="Pfam" id="PF04072">
    <property type="entry name" value="LCM"/>
    <property type="match status" value="1"/>
</dbReference>
<dbReference type="PANTHER" id="PTHR13600">
    <property type="entry name" value="LEUCINE CARBOXYL METHYLTRANSFERASE"/>
    <property type="match status" value="1"/>
</dbReference>
<dbReference type="SUPFAM" id="SSF55729">
    <property type="entry name" value="Acyl-CoA N-acyltransferases (Nat)"/>
    <property type="match status" value="1"/>
</dbReference>
<protein>
    <recommendedName>
        <fullName evidence="3">[phosphatase 2A protein]-leucine-carboxy methyltransferase</fullName>
        <ecNumber evidence="3">2.1.1.233</ecNumber>
    </recommendedName>
    <alternativeName>
        <fullName evidence="7">[Phosphatase 2A protein]-leucine-carboxy methyltransferase 1</fullName>
    </alternativeName>
</protein>
<dbReference type="CDD" id="cd04301">
    <property type="entry name" value="NAT_SF"/>
    <property type="match status" value="1"/>
</dbReference>
<evidence type="ECO:0000313" key="11">
    <source>
        <dbReference type="Proteomes" id="UP000266841"/>
    </source>
</evidence>
<dbReference type="OMA" id="CENRESA"/>
<feature type="domain" description="N-acetyltransferase" evidence="9">
    <location>
        <begin position="461"/>
        <end position="624"/>
    </location>
</feature>
<evidence type="ECO:0000313" key="10">
    <source>
        <dbReference type="EMBL" id="EJK44463.1"/>
    </source>
</evidence>
<dbReference type="EC" id="2.1.1.233" evidence="3"/>
<dbReference type="GO" id="GO:0016747">
    <property type="term" value="F:acyltransferase activity, transferring groups other than amino-acyl groups"/>
    <property type="evidence" value="ECO:0007669"/>
    <property type="project" value="InterPro"/>
</dbReference>
<keyword evidence="6" id="KW-0949">S-adenosyl-L-methionine</keyword>
<evidence type="ECO:0000259" key="9">
    <source>
        <dbReference type="PROSITE" id="PS51186"/>
    </source>
</evidence>
<feature type="region of interest" description="Disordered" evidence="8">
    <location>
        <begin position="1"/>
        <end position="30"/>
    </location>
</feature>
<dbReference type="PROSITE" id="PS51186">
    <property type="entry name" value="GNAT"/>
    <property type="match status" value="1"/>
</dbReference>
<dbReference type="Pfam" id="PF13508">
    <property type="entry name" value="Acetyltransf_7"/>
    <property type="match status" value="1"/>
</dbReference>
<evidence type="ECO:0000256" key="5">
    <source>
        <dbReference type="ARBA" id="ARBA00022679"/>
    </source>
</evidence>
<dbReference type="InterPro" id="IPR007213">
    <property type="entry name" value="Ppm1/Ppm2/Tcmp"/>
</dbReference>
<feature type="compositionally biased region" description="Polar residues" evidence="8">
    <location>
        <begin position="1"/>
        <end position="10"/>
    </location>
</feature>
<dbReference type="GO" id="GO:0018423">
    <property type="term" value="F:protein C-terminal leucine carboxyl O-methyltransferase activity"/>
    <property type="evidence" value="ECO:0007669"/>
    <property type="project" value="UniProtKB-EC"/>
</dbReference>
<organism evidence="10 11">
    <name type="scientific">Thalassiosira oceanica</name>
    <name type="common">Marine diatom</name>
    <dbReference type="NCBI Taxonomy" id="159749"/>
    <lineage>
        <taxon>Eukaryota</taxon>
        <taxon>Sar</taxon>
        <taxon>Stramenopiles</taxon>
        <taxon>Ochrophyta</taxon>
        <taxon>Bacillariophyta</taxon>
        <taxon>Coscinodiscophyceae</taxon>
        <taxon>Thalassiosirophycidae</taxon>
        <taxon>Thalassiosirales</taxon>
        <taxon>Thalassiosiraceae</taxon>
        <taxon>Thalassiosira</taxon>
    </lineage>
</organism>
<dbReference type="InterPro" id="IPR016651">
    <property type="entry name" value="LCMT1"/>
</dbReference>
<evidence type="ECO:0000256" key="3">
    <source>
        <dbReference type="ARBA" id="ARBA00012834"/>
    </source>
</evidence>
<keyword evidence="4" id="KW-0489">Methyltransferase</keyword>
<evidence type="ECO:0000256" key="7">
    <source>
        <dbReference type="ARBA" id="ARBA00032526"/>
    </source>
</evidence>
<dbReference type="eggNOG" id="KOG2918">
    <property type="taxonomic scope" value="Eukaryota"/>
</dbReference>
<evidence type="ECO:0000256" key="1">
    <source>
        <dbReference type="ARBA" id="ARBA00000724"/>
    </source>
</evidence>
<dbReference type="Gene3D" id="3.40.50.150">
    <property type="entry name" value="Vaccinia Virus protein VP39"/>
    <property type="match status" value="1"/>
</dbReference>
<dbReference type="InterPro" id="IPR000182">
    <property type="entry name" value="GNAT_dom"/>
</dbReference>
<dbReference type="InterPro" id="IPR029063">
    <property type="entry name" value="SAM-dependent_MTases_sf"/>
</dbReference>
<dbReference type="OrthoDB" id="203237at2759"/>
<dbReference type="Gene3D" id="3.40.630.30">
    <property type="match status" value="1"/>
</dbReference>
<dbReference type="GO" id="GO:0032259">
    <property type="term" value="P:methylation"/>
    <property type="evidence" value="ECO:0007669"/>
    <property type="project" value="UniProtKB-KW"/>
</dbReference>
<keyword evidence="11" id="KW-1185">Reference proteome</keyword>
<evidence type="ECO:0000256" key="8">
    <source>
        <dbReference type="SAM" id="MobiDB-lite"/>
    </source>
</evidence>
<evidence type="ECO:0000256" key="2">
    <source>
        <dbReference type="ARBA" id="ARBA00010703"/>
    </source>
</evidence>
<dbReference type="EMBL" id="AGNL01049649">
    <property type="protein sequence ID" value="EJK44463.1"/>
    <property type="molecule type" value="Genomic_DNA"/>
</dbReference>
<evidence type="ECO:0000256" key="4">
    <source>
        <dbReference type="ARBA" id="ARBA00022603"/>
    </source>
</evidence>
<name>K0QYU7_THAOC</name>
<sequence>SQKNKSSTTPPEERPATQNEPRGERDQMTPSPIARTALDSLHAKLSAFEAGWLDGESSLDDYMSLLKTLRAGLVEPSVANPKQTRQTPLVNAGYAARLSSMTLALERWISYVVENSAGSNGHRPAINIVSVGCGLDPLSLWGVAALQRLVSLDENSQDRFHVAIYEFDTPENCRLKHHALSNSNLLDDISIDTSQVQEAKRPAFRGRVITDNNSVSVSYSLAALDLRKLDSFSSALTTSDVDTSHPTIVLSELVLAYVGKEGTNAVLKTVSTKLLAENKLSMFLCLEPLFPSDDASPEVITMQQGYSRDYNEKFLGKLQKGHLDLGESMSWLHSLGCNLHEVQNRLEECGFPPREVHCATLAKVSSHVATTHRVASTNFLRAKEPFDEHVALAMNLNCYCVVCAFSSSEVKDGRNDWKQNVCPWRIKRPHVEIGQISTLEEDRQVRELYSHIYVEYYNKYPVIRKMVKSALKMDLNIKTKGEGRGQSVIADTFRQKGGSFWVAKDRDSNVIGCIGIGLRKKRQTTAEVLTNRIAEYEVQRLAVSSRCRGNGIGRQLLCAIEDTVTKHEAGLKSSHSSTACTVDLRFWAITPEPLHAANKLYQSCRFKKVESFQSGKIRMNVYCKTTTI</sequence>
<dbReference type="Proteomes" id="UP000266841">
    <property type="component" value="Unassembled WGS sequence"/>
</dbReference>
<keyword evidence="5" id="KW-0808">Transferase</keyword>
<comment type="caution">
    <text evidence="10">The sequence shown here is derived from an EMBL/GenBank/DDBJ whole genome shotgun (WGS) entry which is preliminary data.</text>
</comment>
<gene>
    <name evidence="10" type="ORF">THAOC_36990</name>
</gene>
<comment type="similarity">
    <text evidence="2">Belongs to the methyltransferase superfamily. LCMT family.</text>
</comment>
<reference evidence="10 11" key="1">
    <citation type="journal article" date="2012" name="Genome Biol.">
        <title>Genome and low-iron response of an oceanic diatom adapted to chronic iron limitation.</title>
        <authorList>
            <person name="Lommer M."/>
            <person name="Specht M."/>
            <person name="Roy A.S."/>
            <person name="Kraemer L."/>
            <person name="Andreson R."/>
            <person name="Gutowska M.A."/>
            <person name="Wolf J."/>
            <person name="Bergner S.V."/>
            <person name="Schilhabel M.B."/>
            <person name="Klostermeier U.C."/>
            <person name="Beiko R.G."/>
            <person name="Rosenstiel P."/>
            <person name="Hippler M."/>
            <person name="Laroche J."/>
        </authorList>
    </citation>
    <scope>NUCLEOTIDE SEQUENCE [LARGE SCALE GENOMIC DNA]</scope>
    <source>
        <strain evidence="10 11">CCMP1005</strain>
    </source>
</reference>
<comment type="catalytic activity">
    <reaction evidence="1">
        <text>[phosphatase 2A protein]-C-terminal L-leucine + S-adenosyl-L-methionine = [phosphatase 2A protein]-C-terminal L-leucine methyl ester + S-adenosyl-L-homocysteine</text>
        <dbReference type="Rhea" id="RHEA:48544"/>
        <dbReference type="Rhea" id="RHEA-COMP:12134"/>
        <dbReference type="Rhea" id="RHEA-COMP:12135"/>
        <dbReference type="ChEBI" id="CHEBI:57856"/>
        <dbReference type="ChEBI" id="CHEBI:59789"/>
        <dbReference type="ChEBI" id="CHEBI:90516"/>
        <dbReference type="ChEBI" id="CHEBI:90517"/>
        <dbReference type="EC" id="2.1.1.233"/>
    </reaction>
</comment>
<dbReference type="SUPFAM" id="SSF53335">
    <property type="entry name" value="S-adenosyl-L-methionine-dependent methyltransferases"/>
    <property type="match status" value="1"/>
</dbReference>
<proteinExistence type="inferred from homology"/>
<feature type="non-terminal residue" evidence="10">
    <location>
        <position position="1"/>
    </location>
</feature>
<feature type="compositionally biased region" description="Basic and acidic residues" evidence="8">
    <location>
        <begin position="11"/>
        <end position="27"/>
    </location>
</feature>
<evidence type="ECO:0000256" key="6">
    <source>
        <dbReference type="ARBA" id="ARBA00022691"/>
    </source>
</evidence>